<dbReference type="Proteomes" id="UP000000311">
    <property type="component" value="Unassembled WGS sequence"/>
</dbReference>
<dbReference type="InterPro" id="IPR036397">
    <property type="entry name" value="RNaseH_sf"/>
</dbReference>
<keyword evidence="2" id="KW-1185">Reference proteome</keyword>
<protein>
    <recommendedName>
        <fullName evidence="3">Transposable element Tc3 transposase</fullName>
    </recommendedName>
</protein>
<dbReference type="EMBL" id="GL438489">
    <property type="protein sequence ID" value="EFN68937.1"/>
    <property type="molecule type" value="Genomic_DNA"/>
</dbReference>
<accession>E2ACA1</accession>
<evidence type="ECO:0000313" key="2">
    <source>
        <dbReference type="Proteomes" id="UP000000311"/>
    </source>
</evidence>
<feature type="non-terminal residue" evidence="1">
    <location>
        <position position="236"/>
    </location>
</feature>
<dbReference type="PANTHER" id="PTHR47326:SF1">
    <property type="entry name" value="HTH PSQ-TYPE DOMAIN-CONTAINING PROTEIN"/>
    <property type="match status" value="1"/>
</dbReference>
<evidence type="ECO:0000313" key="1">
    <source>
        <dbReference type="EMBL" id="EFN68937.1"/>
    </source>
</evidence>
<sequence>VIAREHNLSYATVQTILKEEKLHPFHYSRVQHLRPEDYHTRRTFCENFLRVDQNPRFPSYLIFNDESLFTQEGIFNTHNMHFWNEENPRVTRQRNFQVRWKMNLWAGIMGTNILGPVILPDILTGQTYVEFLRDNLPEFLKEIPLLDRNKLVSQQDGAGPHNARVVTHYLNEQFAGRWIGRYSLIRWPGSKIPGSQPSRFFLWGYCKEIIYKMLPEDVDELDTRLRHAIWAIEDEM</sequence>
<dbReference type="AlphaFoldDB" id="E2ACA1"/>
<dbReference type="Gene3D" id="3.30.420.10">
    <property type="entry name" value="Ribonuclease H-like superfamily/Ribonuclease H"/>
    <property type="match status" value="1"/>
</dbReference>
<dbReference type="OrthoDB" id="7692914at2759"/>
<proteinExistence type="predicted"/>
<dbReference type="InParanoid" id="E2ACA1"/>
<gene>
    <name evidence="1" type="ORF">EAG_02675</name>
</gene>
<dbReference type="OMA" id="HFWNEEN"/>
<dbReference type="PANTHER" id="PTHR47326">
    <property type="entry name" value="TRANSPOSABLE ELEMENT TC3 TRANSPOSASE-LIKE PROTEIN"/>
    <property type="match status" value="1"/>
</dbReference>
<evidence type="ECO:0008006" key="3">
    <source>
        <dbReference type="Google" id="ProtNLM"/>
    </source>
</evidence>
<dbReference type="GO" id="GO:0003676">
    <property type="term" value="F:nucleic acid binding"/>
    <property type="evidence" value="ECO:0007669"/>
    <property type="project" value="InterPro"/>
</dbReference>
<feature type="non-terminal residue" evidence="1">
    <location>
        <position position="1"/>
    </location>
</feature>
<organism evidence="2">
    <name type="scientific">Camponotus floridanus</name>
    <name type="common">Florida carpenter ant</name>
    <dbReference type="NCBI Taxonomy" id="104421"/>
    <lineage>
        <taxon>Eukaryota</taxon>
        <taxon>Metazoa</taxon>
        <taxon>Ecdysozoa</taxon>
        <taxon>Arthropoda</taxon>
        <taxon>Hexapoda</taxon>
        <taxon>Insecta</taxon>
        <taxon>Pterygota</taxon>
        <taxon>Neoptera</taxon>
        <taxon>Endopterygota</taxon>
        <taxon>Hymenoptera</taxon>
        <taxon>Apocrita</taxon>
        <taxon>Aculeata</taxon>
        <taxon>Formicoidea</taxon>
        <taxon>Formicidae</taxon>
        <taxon>Formicinae</taxon>
        <taxon>Camponotus</taxon>
    </lineage>
</organism>
<reference evidence="1 2" key="1">
    <citation type="journal article" date="2010" name="Science">
        <title>Genomic comparison of the ants Camponotus floridanus and Harpegnathos saltator.</title>
        <authorList>
            <person name="Bonasio R."/>
            <person name="Zhang G."/>
            <person name="Ye C."/>
            <person name="Mutti N.S."/>
            <person name="Fang X."/>
            <person name="Qin N."/>
            <person name="Donahue G."/>
            <person name="Yang P."/>
            <person name="Li Q."/>
            <person name="Li C."/>
            <person name="Zhang P."/>
            <person name="Huang Z."/>
            <person name="Berger S.L."/>
            <person name="Reinberg D."/>
            <person name="Wang J."/>
            <person name="Liebig J."/>
        </authorList>
    </citation>
    <scope>NUCLEOTIDE SEQUENCE [LARGE SCALE GENOMIC DNA]</scope>
    <source>
        <strain evidence="2">C129</strain>
    </source>
</reference>
<name>E2ACA1_CAMFO</name>